<evidence type="ECO:0000256" key="1">
    <source>
        <dbReference type="SAM" id="SignalP"/>
    </source>
</evidence>
<dbReference type="OrthoDB" id="9783700at2"/>
<dbReference type="InterPro" id="IPR015943">
    <property type="entry name" value="WD40/YVTN_repeat-like_dom_sf"/>
</dbReference>
<dbReference type="PROSITE" id="PS51257">
    <property type="entry name" value="PROKAR_LIPOPROTEIN"/>
    <property type="match status" value="1"/>
</dbReference>
<dbReference type="InterPro" id="IPR011044">
    <property type="entry name" value="Quino_amine_DH_bsu"/>
</dbReference>
<feature type="signal peptide" evidence="1">
    <location>
        <begin position="1"/>
        <end position="16"/>
    </location>
</feature>
<organism evidence="2 3">
    <name type="scientific">Arcticibacter tournemirensis</name>
    <dbReference type="NCBI Taxonomy" id="699437"/>
    <lineage>
        <taxon>Bacteria</taxon>
        <taxon>Pseudomonadati</taxon>
        <taxon>Bacteroidota</taxon>
        <taxon>Sphingobacteriia</taxon>
        <taxon>Sphingobacteriales</taxon>
        <taxon>Sphingobacteriaceae</taxon>
        <taxon>Arcticibacter</taxon>
    </lineage>
</organism>
<evidence type="ECO:0000313" key="2">
    <source>
        <dbReference type="EMBL" id="KAA8485828.1"/>
    </source>
</evidence>
<dbReference type="EMBL" id="VWNE01000003">
    <property type="protein sequence ID" value="KAA8485828.1"/>
    <property type="molecule type" value="Genomic_DNA"/>
</dbReference>
<dbReference type="InterPro" id="IPR007788">
    <property type="entry name" value="QCT"/>
</dbReference>
<dbReference type="SUPFAM" id="SSF50969">
    <property type="entry name" value="YVTN repeat-like/Quinoprotein amine dehydrogenase"/>
    <property type="match status" value="1"/>
</dbReference>
<keyword evidence="3" id="KW-1185">Reference proteome</keyword>
<comment type="caution">
    <text evidence="2">The sequence shown here is derived from an EMBL/GenBank/DDBJ whole genome shotgun (WGS) entry which is preliminary data.</text>
</comment>
<dbReference type="PANTHER" id="PTHR31270:SF1">
    <property type="entry name" value="GLUTAMINYL-PEPTIDE CYCLOTRANSFERASE"/>
    <property type="match status" value="1"/>
</dbReference>
<dbReference type="GO" id="GO:0016603">
    <property type="term" value="F:glutaminyl-peptide cyclotransferase activity"/>
    <property type="evidence" value="ECO:0007669"/>
    <property type="project" value="InterPro"/>
</dbReference>
<accession>A0A5M9HK85</accession>
<dbReference type="AlphaFoldDB" id="A0A5M9HK85"/>
<dbReference type="Pfam" id="PF05096">
    <property type="entry name" value="Glu_cyclase_2"/>
    <property type="match status" value="1"/>
</dbReference>
<dbReference type="RefSeq" id="WP_141816790.1">
    <property type="nucleotide sequence ID" value="NZ_VFPL01000002.1"/>
</dbReference>
<keyword evidence="2" id="KW-0808">Transferase</keyword>
<reference evidence="2 3" key="1">
    <citation type="submission" date="2019-09" db="EMBL/GenBank/DDBJ databases">
        <title>Pararcticibacter amylolyticus gen. nov., sp. nov., isolated from a rottenly hemp rope, and reclassification of Pedobacter tournemirensis as Pararcticibacter tournemirensis comb. nov.</title>
        <authorList>
            <person name="Cai Y."/>
        </authorList>
    </citation>
    <scope>NUCLEOTIDE SEQUENCE [LARGE SCALE GENOMIC DNA]</scope>
    <source>
        <strain evidence="2 3">TF5-37.2-LB10</strain>
    </source>
</reference>
<feature type="chain" id="PRO_5024364271" evidence="1">
    <location>
        <begin position="17"/>
        <end position="348"/>
    </location>
</feature>
<protein>
    <submittedName>
        <fullName evidence="2">Glutaminyl-peptide cyclotransferase</fullName>
    </submittedName>
</protein>
<dbReference type="Gene3D" id="2.130.10.10">
    <property type="entry name" value="YVTN repeat-like/Quinoprotein amine dehydrogenase"/>
    <property type="match status" value="1"/>
</dbReference>
<proteinExistence type="predicted"/>
<dbReference type="Proteomes" id="UP000322918">
    <property type="component" value="Unassembled WGS sequence"/>
</dbReference>
<name>A0A5M9HK85_9SPHI</name>
<sequence>MKRVIIVLFISVLIVAACKTQKSSSVYFLSPEEGRSVPRGQNVTLKIDAESGSFDSIAYLLDTVFITSRKDTSSVSVQTSDLSLGIKVLTAKVYEGAEYKEVTTNIVLLPTEVPVQYKYEVVNTFPHDTSAFTQGLEYHDGIFYESDGIQGESSLRKVDPTSGKVLKKIDMPETIFAEGLTIVGDKLIQLTWQNQIGIVYNKDTFEKLREFPYQASQQGWGLCYDGKNIYKSDGTNRIYTLNKDTYLEEGYIEVYSNKGAIDSLNELEYINGRIYANVWERNTIVIINPSTGVVEGELDLSDLYPLESRNPTADVLNGIAWDAVGKRLFVTGKRWDKVFELRVAGPKL</sequence>
<evidence type="ECO:0000313" key="3">
    <source>
        <dbReference type="Proteomes" id="UP000322918"/>
    </source>
</evidence>
<gene>
    <name evidence="2" type="ORF">F1649_02185</name>
</gene>
<keyword evidence="1" id="KW-0732">Signal</keyword>
<dbReference type="PANTHER" id="PTHR31270">
    <property type="entry name" value="GLUTAMINYL-PEPTIDE CYCLOTRANSFERASE"/>
    <property type="match status" value="1"/>
</dbReference>